<keyword evidence="5 10" id="KW-1133">Transmembrane helix</keyword>
<keyword evidence="3 10" id="KW-0812">Transmembrane</keyword>
<evidence type="ECO:0000256" key="2">
    <source>
        <dbReference type="ARBA" id="ARBA00022448"/>
    </source>
</evidence>
<dbReference type="GO" id="GO:0015914">
    <property type="term" value="P:phospholipid transport"/>
    <property type="evidence" value="ECO:0007669"/>
    <property type="project" value="TreeGrafter"/>
</dbReference>
<feature type="region of interest" description="Disordered" evidence="9">
    <location>
        <begin position="1"/>
        <end position="23"/>
    </location>
</feature>
<dbReference type="PANTHER" id="PTHR13466">
    <property type="entry name" value="TEX2 PROTEIN-RELATED"/>
    <property type="match status" value="1"/>
</dbReference>
<dbReference type="GO" id="GO:0008289">
    <property type="term" value="F:lipid binding"/>
    <property type="evidence" value="ECO:0007669"/>
    <property type="project" value="UniProtKB-KW"/>
</dbReference>
<dbReference type="CDD" id="cd21671">
    <property type="entry name" value="SMP_Mmm1"/>
    <property type="match status" value="1"/>
</dbReference>
<sequence>MGSDAEAMEDSEGGTAMVENERLELPDAVTVELTRQAEAAARAVATSSNEPHTDTPISTQGDHSATAATAKQPPAQTVMVTVKVVHQHEYLPYSHNPYYNYPRAHSDEATSNPAPRNQYPLGNPQNPAPGYPAWNLPPDWERPLQYPDSPSYGVPPSGEAPVAPIPASPPSLPVSSRQNTGASTDGSPSETQLDTTPSSTDPAHPHVATPTTVQFGEGSVGTTGPGVLVPLQGSVASRVALSSILRRTLTPPPFFSFILGILLGQAVLLFLLMCIARAAFFRGNVETERVMKAGKGKGGKGEKHSRVRVKPTPPLPPAALIARLLPSTPGQPPPPDVLTHLASVTPESCTWVNLLLAQLVSRCRQDRVFAEGIVEVVGEMSNARRPGWLGPITITDFSMGDEFPSVKVARVRPARGGASVRVELELSLHDNISLGLDTFVVVNWPKPLIASLPVGITVSVVKFEGKIALEFVTETVPIAPPRAPAAPHTNGDVPPGTGAGATEGTAPPAAPSAPPPTSPVDLPDAADDFFSSTTSALLSNILPGTIVVDGTAGVASTPPAAAVGGGSTGSGTGATPAMGTDVPATTTEISLRVCLLPDFQLDLDVRSMVGHRTKVKDLPRLTSMISAWIKERLVGPAVEPGGFTVAIPWGLGSKRLQKAREGLEVVQSRGGTGEDGDGGEEGGEGERGGGDVGAESEHEHDEGDGETEGEGDMSASVMSADGRTPGTFPKRVDVPAKALARRDSID</sequence>
<evidence type="ECO:0000256" key="3">
    <source>
        <dbReference type="ARBA" id="ARBA00022692"/>
    </source>
</evidence>
<dbReference type="InterPro" id="IPR019411">
    <property type="entry name" value="MMM1_dom"/>
</dbReference>
<evidence type="ECO:0000313" key="12">
    <source>
        <dbReference type="EMBL" id="KXS18206.1"/>
    </source>
</evidence>
<evidence type="ECO:0000256" key="9">
    <source>
        <dbReference type="SAM" id="MobiDB-lite"/>
    </source>
</evidence>
<proteinExistence type="predicted"/>
<dbReference type="PROSITE" id="PS51847">
    <property type="entry name" value="SMP"/>
    <property type="match status" value="1"/>
</dbReference>
<feature type="compositionally biased region" description="Acidic residues" evidence="9">
    <location>
        <begin position="702"/>
        <end position="711"/>
    </location>
</feature>
<feature type="region of interest" description="Disordered" evidence="9">
    <location>
        <begin position="482"/>
        <end position="526"/>
    </location>
</feature>
<feature type="compositionally biased region" description="Polar residues" evidence="9">
    <location>
        <begin position="46"/>
        <end position="63"/>
    </location>
</feature>
<keyword evidence="13" id="KW-1185">Reference proteome</keyword>
<feature type="region of interest" description="Disordered" evidence="9">
    <location>
        <begin position="101"/>
        <end position="219"/>
    </location>
</feature>
<feature type="transmembrane region" description="Helical" evidence="10">
    <location>
        <begin position="254"/>
        <end position="280"/>
    </location>
</feature>
<dbReference type="GO" id="GO:0005789">
    <property type="term" value="C:endoplasmic reticulum membrane"/>
    <property type="evidence" value="ECO:0007669"/>
    <property type="project" value="UniProtKB-SubCell"/>
</dbReference>
<protein>
    <recommendedName>
        <fullName evidence="11">SMP-LTD domain-containing protein</fullName>
    </recommendedName>
</protein>
<keyword evidence="8 10" id="KW-0472">Membrane</keyword>
<name>A0A139AN86_GONPJ</name>
<gene>
    <name evidence="12" type="ORF">M427DRAFT_54032</name>
</gene>
<dbReference type="AlphaFoldDB" id="A0A139AN86"/>
<organism evidence="12 13">
    <name type="scientific">Gonapodya prolifera (strain JEL478)</name>
    <name type="common">Monoblepharis prolifera</name>
    <dbReference type="NCBI Taxonomy" id="1344416"/>
    <lineage>
        <taxon>Eukaryota</taxon>
        <taxon>Fungi</taxon>
        <taxon>Fungi incertae sedis</taxon>
        <taxon>Chytridiomycota</taxon>
        <taxon>Chytridiomycota incertae sedis</taxon>
        <taxon>Monoblepharidomycetes</taxon>
        <taxon>Monoblepharidales</taxon>
        <taxon>Gonapodyaceae</taxon>
        <taxon>Gonapodya</taxon>
    </lineage>
</organism>
<feature type="compositionally biased region" description="Acidic residues" evidence="9">
    <location>
        <begin position="674"/>
        <end position="683"/>
    </location>
</feature>
<evidence type="ECO:0000256" key="7">
    <source>
        <dbReference type="ARBA" id="ARBA00023121"/>
    </source>
</evidence>
<evidence type="ECO:0000256" key="5">
    <source>
        <dbReference type="ARBA" id="ARBA00022989"/>
    </source>
</evidence>
<keyword evidence="6" id="KW-0445">Lipid transport</keyword>
<evidence type="ECO:0000256" key="6">
    <source>
        <dbReference type="ARBA" id="ARBA00023055"/>
    </source>
</evidence>
<feature type="compositionally biased region" description="Polar residues" evidence="9">
    <location>
        <begin position="177"/>
        <end position="201"/>
    </location>
</feature>
<comment type="subcellular location">
    <subcellularLocation>
        <location evidence="1">Endoplasmic reticulum membrane</location>
    </subcellularLocation>
</comment>
<dbReference type="OMA" id="MNERWRI"/>
<keyword evidence="2" id="KW-0813">Transport</keyword>
<feature type="compositionally biased region" description="Basic and acidic residues" evidence="9">
    <location>
        <begin position="730"/>
        <end position="746"/>
    </location>
</feature>
<feature type="region of interest" description="Disordered" evidence="9">
    <location>
        <begin position="662"/>
        <end position="746"/>
    </location>
</feature>
<reference evidence="12 13" key="1">
    <citation type="journal article" date="2015" name="Genome Biol. Evol.">
        <title>Phylogenomic analyses indicate that early fungi evolved digesting cell walls of algal ancestors of land plants.</title>
        <authorList>
            <person name="Chang Y."/>
            <person name="Wang S."/>
            <person name="Sekimoto S."/>
            <person name="Aerts A.L."/>
            <person name="Choi C."/>
            <person name="Clum A."/>
            <person name="LaButti K.M."/>
            <person name="Lindquist E.A."/>
            <person name="Yee Ngan C."/>
            <person name="Ohm R.A."/>
            <person name="Salamov A.A."/>
            <person name="Grigoriev I.V."/>
            <person name="Spatafora J.W."/>
            <person name="Berbee M.L."/>
        </authorList>
    </citation>
    <scope>NUCLEOTIDE SEQUENCE [LARGE SCALE GENOMIC DNA]</scope>
    <source>
        <strain evidence="12 13">JEL478</strain>
    </source>
</reference>
<evidence type="ECO:0000256" key="10">
    <source>
        <dbReference type="SAM" id="Phobius"/>
    </source>
</evidence>
<feature type="compositionally biased region" description="Acidic residues" evidence="9">
    <location>
        <begin position="1"/>
        <end position="12"/>
    </location>
</feature>
<feature type="compositionally biased region" description="Pro residues" evidence="9">
    <location>
        <begin position="508"/>
        <end position="518"/>
    </location>
</feature>
<feature type="region of interest" description="Disordered" evidence="9">
    <location>
        <begin position="40"/>
        <end position="73"/>
    </location>
</feature>
<dbReference type="GO" id="GO:0032865">
    <property type="term" value="C:ERMES complex"/>
    <property type="evidence" value="ECO:0007669"/>
    <property type="project" value="TreeGrafter"/>
</dbReference>
<evidence type="ECO:0000259" key="11">
    <source>
        <dbReference type="PROSITE" id="PS51847"/>
    </source>
</evidence>
<dbReference type="GO" id="GO:1990456">
    <property type="term" value="P:mitochondrion-endoplasmic reticulum membrane tethering"/>
    <property type="evidence" value="ECO:0007669"/>
    <property type="project" value="TreeGrafter"/>
</dbReference>
<dbReference type="PANTHER" id="PTHR13466:SF0">
    <property type="entry name" value="SMP-LTD DOMAIN-CONTAINING PROTEIN"/>
    <property type="match status" value="1"/>
</dbReference>
<keyword evidence="4" id="KW-0256">Endoplasmic reticulum</keyword>
<evidence type="ECO:0000256" key="4">
    <source>
        <dbReference type="ARBA" id="ARBA00022824"/>
    </source>
</evidence>
<dbReference type="OrthoDB" id="5599157at2759"/>
<feature type="compositionally biased region" description="Basic and acidic residues" evidence="9">
    <location>
        <begin position="684"/>
        <end position="701"/>
    </location>
</feature>
<dbReference type="EMBL" id="KQ965743">
    <property type="protein sequence ID" value="KXS18206.1"/>
    <property type="molecule type" value="Genomic_DNA"/>
</dbReference>
<evidence type="ECO:0000313" key="13">
    <source>
        <dbReference type="Proteomes" id="UP000070544"/>
    </source>
</evidence>
<dbReference type="STRING" id="1344416.A0A139AN86"/>
<dbReference type="Proteomes" id="UP000070544">
    <property type="component" value="Unassembled WGS sequence"/>
</dbReference>
<dbReference type="InterPro" id="IPR031468">
    <property type="entry name" value="SMP_LBD"/>
</dbReference>
<keyword evidence="7" id="KW-0446">Lipid-binding</keyword>
<evidence type="ECO:0000256" key="8">
    <source>
        <dbReference type="ARBA" id="ARBA00023136"/>
    </source>
</evidence>
<accession>A0A139AN86</accession>
<feature type="compositionally biased region" description="Low complexity" evidence="9">
    <location>
        <begin position="494"/>
        <end position="507"/>
    </location>
</feature>
<feature type="domain" description="SMP-LTD" evidence="11">
    <location>
        <begin position="345"/>
        <end position="648"/>
    </location>
</feature>
<evidence type="ECO:0000256" key="1">
    <source>
        <dbReference type="ARBA" id="ARBA00004586"/>
    </source>
</evidence>
<dbReference type="Pfam" id="PF10296">
    <property type="entry name" value="MMM1"/>
    <property type="match status" value="2"/>
</dbReference>
<feature type="compositionally biased region" description="Pro residues" evidence="9">
    <location>
        <begin position="163"/>
        <end position="172"/>
    </location>
</feature>